<dbReference type="PROSITE" id="PS51318">
    <property type="entry name" value="TAT"/>
    <property type="match status" value="1"/>
</dbReference>
<organism evidence="2 3">
    <name type="scientific">Micrococcus cohnii</name>
    <dbReference type="NCBI Taxonomy" id="993416"/>
    <lineage>
        <taxon>Bacteria</taxon>
        <taxon>Bacillati</taxon>
        <taxon>Actinomycetota</taxon>
        <taxon>Actinomycetes</taxon>
        <taxon>Micrococcales</taxon>
        <taxon>Micrococcaceae</taxon>
        <taxon>Micrococcus</taxon>
    </lineage>
</organism>
<keyword evidence="3" id="KW-1185">Reference proteome</keyword>
<evidence type="ECO:0000256" key="1">
    <source>
        <dbReference type="SAM" id="SignalP"/>
    </source>
</evidence>
<dbReference type="RefSeq" id="WP_184240729.1">
    <property type="nucleotide sequence ID" value="NZ_JACHNA010000001.1"/>
</dbReference>
<dbReference type="AlphaFoldDB" id="A0A7W7DWD1"/>
<sequence length="254" mass="27025">MTTSRRTVTQGIAWSAPAVAVATAAPAMAATTQPQALCYGATTQVYGEVYNSGVACYTDTYGNSGSTLTALHVSNLGNFDNSPHGFAIEELGMTDGSGELSPKTVATLAEPLQFVVAYPAGMVDTTAANNGFTFSEGGSDWSGPTVRQQTMTNPDGTTWTYDVFTFTWQGNHTQPTVTFDGVNRAPAWDGTRLAGDFTVNTDCCMAVENQRYYYANYYAGGSDDLNNTGTFTTENGYNGTLGSIGWVDYDNYAN</sequence>
<feature type="signal peptide" evidence="1">
    <location>
        <begin position="1"/>
        <end position="29"/>
    </location>
</feature>
<accession>A0A7W7DWD1</accession>
<dbReference type="InterPro" id="IPR006311">
    <property type="entry name" value="TAT_signal"/>
</dbReference>
<dbReference type="EMBL" id="JACHNA010000001">
    <property type="protein sequence ID" value="MBB4734531.1"/>
    <property type="molecule type" value="Genomic_DNA"/>
</dbReference>
<comment type="caution">
    <text evidence="2">The sequence shown here is derived from an EMBL/GenBank/DDBJ whole genome shotgun (WGS) entry which is preliminary data.</text>
</comment>
<protein>
    <submittedName>
        <fullName evidence="2">Uncharacterized protein</fullName>
    </submittedName>
</protein>
<dbReference type="Proteomes" id="UP000540191">
    <property type="component" value="Unassembled WGS sequence"/>
</dbReference>
<evidence type="ECO:0000313" key="3">
    <source>
        <dbReference type="Proteomes" id="UP000540191"/>
    </source>
</evidence>
<gene>
    <name evidence="2" type="ORF">HDA30_000039</name>
</gene>
<feature type="chain" id="PRO_5031461684" evidence="1">
    <location>
        <begin position="30"/>
        <end position="254"/>
    </location>
</feature>
<evidence type="ECO:0000313" key="2">
    <source>
        <dbReference type="EMBL" id="MBB4734531.1"/>
    </source>
</evidence>
<name>A0A7W7DWD1_9MICC</name>
<keyword evidence="1" id="KW-0732">Signal</keyword>
<proteinExistence type="predicted"/>
<reference evidence="2 3" key="1">
    <citation type="submission" date="2020-08" db="EMBL/GenBank/DDBJ databases">
        <title>Sequencing the genomes of 1000 actinobacteria strains.</title>
        <authorList>
            <person name="Klenk H.-P."/>
        </authorList>
    </citation>
    <scope>NUCLEOTIDE SEQUENCE [LARGE SCALE GENOMIC DNA]</scope>
    <source>
        <strain evidence="2 3">DSM 23974</strain>
    </source>
</reference>